<dbReference type="EMBL" id="FZOG01000001">
    <property type="protein sequence ID" value="SNR81557.1"/>
    <property type="molecule type" value="Genomic_DNA"/>
</dbReference>
<feature type="transmembrane region" description="Helical" evidence="2">
    <location>
        <begin position="239"/>
        <end position="261"/>
    </location>
</feature>
<dbReference type="Pfam" id="PF01564">
    <property type="entry name" value="Spermine_synth"/>
    <property type="match status" value="1"/>
</dbReference>
<keyword evidence="2" id="KW-0472">Membrane</keyword>
<feature type="transmembrane region" description="Helical" evidence="2">
    <location>
        <begin position="61"/>
        <end position="83"/>
    </location>
</feature>
<dbReference type="PANTHER" id="PTHR43317">
    <property type="entry name" value="THERMOSPERMINE SYNTHASE ACAULIS5"/>
    <property type="match status" value="1"/>
</dbReference>
<name>A0A238ZDX9_9PSED</name>
<sequence length="850" mass="90727">MSSAAKSSRARSRGAVADTSVNLLALPMLIPVLLLLISGCAALVYQVLWVKQLSLVVGVEVYAITTGISAFFAGLALGGLIFGRWADRLSRPIRLYAALEVIVAVLGIAATYALSQSAGLFARLEGSIGLLAWLLPFALVGIPAFFMGGTLPVLVRALSPAEGHLGEAGGRLYAGNTAGAIAGTLLAAFILIPQLGVTGSAYAAAMLNLLAGGGAWLARRSDQRLPEPAVASPAPRSNMARLAIVLYCIAGGVALGYEVVWTQSIVPFMSTRAFAFSVVLATYLTGLVLGSALYARRADRIADPWGLFGLLIAAAGLLALLQIAGLGRWLIIAQTQAEFLVLQLTGNDLAGMSARFAVAALCVVFLPTTLLGAAFPLALRLAVNSSHVGRDVGAVVALNTLGGIVGVVLTGFVLVPELGLVRTLVVLAVIAALIGAVAVLKGAAVGKGMRFAVLTLGLATLIGGALTPPQRLADLLPGARNGKIVFYKEGRSGTVAVVTQGRAERQFNRLYIQGVSNTGDAMPSLRYMRLQALLPLLIHKGQPQSALVIGFGTGITVGAMLRYSDLKKPVVAELLPEVLEAAPLFNGNYNAAENPQLDIRLRDGRRELLRSAERYDLVTLEPPPPSAAGVVNLYSRDFYALAASRLQPGGLVAQWLPLPTQNIEDSRSLVRSFIDVFPHATLWTTELHEMLLIGSLEPISLSVPDIEQRFERPQIAESLREVGIDTPAALLATWITDRKGLERFAGDAPAVTDDRPRIEYAPWVRSKEITRVLPALLELHSAPPLVDTDDAFRAEVANNWTRLQHFYAAGLFSYQRDREGWTREVRQLLRTDSNNPYYSWFLGLPESRSN</sequence>
<dbReference type="SUPFAM" id="SSF53335">
    <property type="entry name" value="S-adenosyl-L-methionine-dependent methyltransferases"/>
    <property type="match status" value="1"/>
</dbReference>
<dbReference type="NCBIfam" id="NF037959">
    <property type="entry name" value="MFS_SpdSyn"/>
    <property type="match status" value="1"/>
</dbReference>
<organism evidence="3 4">
    <name type="scientific">Pseudomonas segetis</name>
    <dbReference type="NCBI Taxonomy" id="298908"/>
    <lineage>
        <taxon>Bacteria</taxon>
        <taxon>Pseudomonadati</taxon>
        <taxon>Pseudomonadota</taxon>
        <taxon>Gammaproteobacteria</taxon>
        <taxon>Pseudomonadales</taxon>
        <taxon>Pseudomonadaceae</taxon>
        <taxon>Pseudomonas</taxon>
    </lineage>
</organism>
<dbReference type="Gene3D" id="3.40.50.150">
    <property type="entry name" value="Vaccinia Virus protein VP39"/>
    <property type="match status" value="1"/>
</dbReference>
<proteinExistence type="predicted"/>
<evidence type="ECO:0000256" key="1">
    <source>
        <dbReference type="ARBA" id="ARBA00023115"/>
    </source>
</evidence>
<keyword evidence="4" id="KW-1185">Reference proteome</keyword>
<dbReference type="InterPro" id="IPR036259">
    <property type="entry name" value="MFS_trans_sf"/>
</dbReference>
<dbReference type="GO" id="GO:0006596">
    <property type="term" value="P:polyamine biosynthetic process"/>
    <property type="evidence" value="ECO:0007669"/>
    <property type="project" value="UniProtKB-KW"/>
</dbReference>
<gene>
    <name evidence="3" type="ORF">SAMN05216255_0353</name>
</gene>
<keyword evidence="1" id="KW-0620">Polyamine biosynthesis</keyword>
<dbReference type="InterPro" id="IPR029063">
    <property type="entry name" value="SAM-dependent_MTases_sf"/>
</dbReference>
<evidence type="ECO:0000313" key="4">
    <source>
        <dbReference type="Proteomes" id="UP000242915"/>
    </source>
</evidence>
<dbReference type="AlphaFoldDB" id="A0A238ZDX9"/>
<feature type="transmembrane region" description="Helical" evidence="2">
    <location>
        <begin position="199"/>
        <end position="218"/>
    </location>
</feature>
<feature type="transmembrane region" description="Helical" evidence="2">
    <location>
        <begin position="352"/>
        <end position="379"/>
    </location>
</feature>
<keyword evidence="2" id="KW-0812">Transmembrane</keyword>
<feature type="transmembrane region" description="Helical" evidence="2">
    <location>
        <begin position="307"/>
        <end position="332"/>
    </location>
</feature>
<feature type="transmembrane region" description="Helical" evidence="2">
    <location>
        <begin position="391"/>
        <end position="414"/>
    </location>
</feature>
<evidence type="ECO:0000256" key="2">
    <source>
        <dbReference type="SAM" id="Phobius"/>
    </source>
</evidence>
<feature type="transmembrane region" description="Helical" evidence="2">
    <location>
        <begin position="21"/>
        <end position="49"/>
    </location>
</feature>
<feature type="transmembrane region" description="Helical" evidence="2">
    <location>
        <begin position="127"/>
        <end position="151"/>
    </location>
</feature>
<dbReference type="Proteomes" id="UP000242915">
    <property type="component" value="Unassembled WGS sequence"/>
</dbReference>
<dbReference type="Gene3D" id="1.20.1250.20">
    <property type="entry name" value="MFS general substrate transporter like domains"/>
    <property type="match status" value="1"/>
</dbReference>
<keyword evidence="2" id="KW-1133">Transmembrane helix</keyword>
<feature type="transmembrane region" description="Helical" evidence="2">
    <location>
        <begin position="172"/>
        <end position="193"/>
    </location>
</feature>
<reference evidence="4" key="1">
    <citation type="submission" date="2017-06" db="EMBL/GenBank/DDBJ databases">
        <authorList>
            <person name="Varghese N."/>
            <person name="Submissions S."/>
        </authorList>
    </citation>
    <scope>NUCLEOTIDE SEQUENCE [LARGE SCALE GENOMIC DNA]</scope>
    <source>
        <strain evidence="4">CIP 108523</strain>
    </source>
</reference>
<protein>
    <submittedName>
        <fullName evidence="3">Predicted spermidine synthase with an N-terminal membrane domain</fullName>
    </submittedName>
</protein>
<dbReference type="SUPFAM" id="SSF103473">
    <property type="entry name" value="MFS general substrate transporter"/>
    <property type="match status" value="1"/>
</dbReference>
<feature type="transmembrane region" description="Helical" evidence="2">
    <location>
        <begin position="95"/>
        <end position="115"/>
    </location>
</feature>
<accession>A0A238ZDX9</accession>
<evidence type="ECO:0000313" key="3">
    <source>
        <dbReference type="EMBL" id="SNR81557.1"/>
    </source>
</evidence>
<dbReference type="PANTHER" id="PTHR43317:SF1">
    <property type="entry name" value="THERMOSPERMINE SYNTHASE ACAULIS5"/>
    <property type="match status" value="1"/>
</dbReference>
<feature type="transmembrane region" description="Helical" evidence="2">
    <location>
        <begin position="451"/>
        <end position="467"/>
    </location>
</feature>
<feature type="transmembrane region" description="Helical" evidence="2">
    <location>
        <begin position="273"/>
        <end position="295"/>
    </location>
</feature>
<feature type="transmembrane region" description="Helical" evidence="2">
    <location>
        <begin position="420"/>
        <end position="439"/>
    </location>
</feature>